<dbReference type="InterPro" id="IPR036513">
    <property type="entry name" value="STAS_dom_sf"/>
</dbReference>
<dbReference type="OrthoDB" id="8685730at2"/>
<dbReference type="Gene3D" id="3.30.750.24">
    <property type="entry name" value="STAS domain"/>
    <property type="match status" value="1"/>
</dbReference>
<organism evidence="2 3">
    <name type="scientific">Nitrosococcus oceani C-27</name>
    <dbReference type="NCBI Taxonomy" id="314279"/>
    <lineage>
        <taxon>Bacteria</taxon>
        <taxon>Pseudomonadati</taxon>
        <taxon>Pseudomonadota</taxon>
        <taxon>Gammaproteobacteria</taxon>
        <taxon>Chromatiales</taxon>
        <taxon>Chromatiaceae</taxon>
        <taxon>Nitrosococcus</taxon>
    </lineage>
</organism>
<dbReference type="Pfam" id="PF01740">
    <property type="entry name" value="STAS"/>
    <property type="match status" value="1"/>
</dbReference>
<dbReference type="GO" id="GO:0043856">
    <property type="term" value="F:anti-sigma factor antagonist activity"/>
    <property type="evidence" value="ECO:0007669"/>
    <property type="project" value="TreeGrafter"/>
</dbReference>
<dbReference type="PANTHER" id="PTHR33495">
    <property type="entry name" value="ANTI-SIGMA FACTOR ANTAGONIST TM_1081-RELATED-RELATED"/>
    <property type="match status" value="1"/>
</dbReference>
<dbReference type="HOGENOM" id="CLU_130803_1_0_6"/>
<dbReference type="PROSITE" id="PS50801">
    <property type="entry name" value="STAS"/>
    <property type="match status" value="1"/>
</dbReference>
<name>A0A0E2Z798_9GAMM</name>
<sequence>MAENKILHAVHDGVHVLRLLGDMRYPLSPSLDHFLQRLFSEVTPQGFVVDLTDTRSIDSTNLGLLVRIAKLMQRRGQPRVTIISNREEINEVLTCLGFDKVFNIVAHGGGEPLAGKALALEEANDVAMLDTLLKAHQTLMNLNEQNKDLFRDVVAMLEKEQADKSSAPNA</sequence>
<dbReference type="PANTHER" id="PTHR33495:SF2">
    <property type="entry name" value="ANTI-SIGMA FACTOR ANTAGONIST TM_1081-RELATED"/>
    <property type="match status" value="1"/>
</dbReference>
<gene>
    <name evidence="2" type="ORF">IB75_08510</name>
</gene>
<accession>A0A0E2Z798</accession>
<comment type="caution">
    <text evidence="2">The sequence shown here is derived from an EMBL/GenBank/DDBJ whole genome shotgun (WGS) entry which is preliminary data.</text>
</comment>
<dbReference type="AlphaFoldDB" id="A0A0E2Z798"/>
<dbReference type="CDD" id="cd07043">
    <property type="entry name" value="STAS_anti-anti-sigma_factors"/>
    <property type="match status" value="1"/>
</dbReference>
<proteinExistence type="predicted"/>
<evidence type="ECO:0000313" key="2">
    <source>
        <dbReference type="EMBL" id="KFI19410.1"/>
    </source>
</evidence>
<dbReference type="EMBL" id="JPGN01000053">
    <property type="protein sequence ID" value="KFI19410.1"/>
    <property type="molecule type" value="Genomic_DNA"/>
</dbReference>
<evidence type="ECO:0000313" key="3">
    <source>
        <dbReference type="Proteomes" id="UP000028839"/>
    </source>
</evidence>
<dbReference type="InterPro" id="IPR002645">
    <property type="entry name" value="STAS_dom"/>
</dbReference>
<reference evidence="2 3" key="1">
    <citation type="submission" date="2014-07" db="EMBL/GenBank/DDBJ databases">
        <title>Comparative analysis of Nitrosococcus oceani genome inventories of strains from Pacific and Atlantic gyres.</title>
        <authorList>
            <person name="Lim C.K."/>
            <person name="Wang L."/>
            <person name="Sayavedra-Soto L.A."/>
            <person name="Klotz M.G."/>
        </authorList>
    </citation>
    <scope>NUCLEOTIDE SEQUENCE [LARGE SCALE GENOMIC DNA]</scope>
    <source>
        <strain evidence="2 3">C-27</strain>
    </source>
</reference>
<dbReference type="Proteomes" id="UP000028839">
    <property type="component" value="Unassembled WGS sequence"/>
</dbReference>
<evidence type="ECO:0000259" key="1">
    <source>
        <dbReference type="PROSITE" id="PS50801"/>
    </source>
</evidence>
<dbReference type="SUPFAM" id="SSF52091">
    <property type="entry name" value="SpoIIaa-like"/>
    <property type="match status" value="1"/>
</dbReference>
<feature type="domain" description="STAS" evidence="1">
    <location>
        <begin position="4"/>
        <end position="139"/>
    </location>
</feature>
<protein>
    <submittedName>
        <fullName evidence="2">Anti-sigma-factor antagonist</fullName>
    </submittedName>
</protein>